<name>A0A9D5CEZ0_9LILI</name>
<evidence type="ECO:0000256" key="8">
    <source>
        <dbReference type="ARBA" id="ARBA00023002"/>
    </source>
</evidence>
<evidence type="ECO:0000256" key="7">
    <source>
        <dbReference type="ARBA" id="ARBA00022989"/>
    </source>
</evidence>
<evidence type="ECO:0000256" key="1">
    <source>
        <dbReference type="ARBA" id="ARBA00004141"/>
    </source>
</evidence>
<dbReference type="Pfam" id="PF00173">
    <property type="entry name" value="Cyt-b5"/>
    <property type="match status" value="1"/>
</dbReference>
<dbReference type="InterPro" id="IPR012171">
    <property type="entry name" value="Fatty_acid_desaturase"/>
</dbReference>
<dbReference type="SMART" id="SM01117">
    <property type="entry name" value="Cyt-b5"/>
    <property type="match status" value="1"/>
</dbReference>
<dbReference type="GO" id="GO:0006629">
    <property type="term" value="P:lipid metabolic process"/>
    <property type="evidence" value="ECO:0007669"/>
    <property type="project" value="UniProtKB-KW"/>
</dbReference>
<evidence type="ECO:0000313" key="15">
    <source>
        <dbReference type="Proteomes" id="UP001085076"/>
    </source>
</evidence>
<dbReference type="OrthoDB" id="260091at2759"/>
<protein>
    <recommendedName>
        <fullName evidence="13">Cytochrome b5 heme-binding domain-containing protein</fullName>
    </recommendedName>
</protein>
<dbReference type="PIRSF" id="PIRSF015921">
    <property type="entry name" value="FA_sphinglp_des"/>
    <property type="match status" value="1"/>
</dbReference>
<comment type="subcellular location">
    <subcellularLocation>
        <location evidence="1">Membrane</location>
        <topology evidence="1">Multi-pass membrane protein</topology>
    </subcellularLocation>
</comment>
<dbReference type="PANTHER" id="PTHR19353">
    <property type="entry name" value="FATTY ACID DESATURASE 2"/>
    <property type="match status" value="1"/>
</dbReference>
<evidence type="ECO:0000256" key="4">
    <source>
        <dbReference type="ARBA" id="ARBA00022617"/>
    </source>
</evidence>
<keyword evidence="7 12" id="KW-1133">Transmembrane helix</keyword>
<keyword evidence="6" id="KW-0479">Metal-binding</keyword>
<organism evidence="14 15">
    <name type="scientific">Dioscorea zingiberensis</name>
    <dbReference type="NCBI Taxonomy" id="325984"/>
    <lineage>
        <taxon>Eukaryota</taxon>
        <taxon>Viridiplantae</taxon>
        <taxon>Streptophyta</taxon>
        <taxon>Embryophyta</taxon>
        <taxon>Tracheophyta</taxon>
        <taxon>Spermatophyta</taxon>
        <taxon>Magnoliopsida</taxon>
        <taxon>Liliopsida</taxon>
        <taxon>Dioscoreales</taxon>
        <taxon>Dioscoreaceae</taxon>
        <taxon>Dioscorea</taxon>
    </lineage>
</organism>
<dbReference type="AlphaFoldDB" id="A0A9D5CEZ0"/>
<dbReference type="Pfam" id="PF00487">
    <property type="entry name" value="FA_desaturase"/>
    <property type="match status" value="2"/>
</dbReference>
<dbReference type="Gene3D" id="3.10.120.10">
    <property type="entry name" value="Cytochrome b5-like heme/steroid binding domain"/>
    <property type="match status" value="1"/>
</dbReference>
<evidence type="ECO:0000256" key="10">
    <source>
        <dbReference type="ARBA" id="ARBA00023098"/>
    </source>
</evidence>
<feature type="transmembrane region" description="Helical" evidence="12">
    <location>
        <begin position="151"/>
        <end position="172"/>
    </location>
</feature>
<dbReference type="PANTHER" id="PTHR19353:SF30">
    <property type="entry name" value="DELTA 8-(E)-SPHINGOLIPID DESATURASE"/>
    <property type="match status" value="1"/>
</dbReference>
<evidence type="ECO:0000256" key="5">
    <source>
        <dbReference type="ARBA" id="ARBA00022692"/>
    </source>
</evidence>
<comment type="pathway">
    <text evidence="2">Lipid metabolism.</text>
</comment>
<dbReference type="PROSITE" id="PS50255">
    <property type="entry name" value="CYTOCHROME_B5_2"/>
    <property type="match status" value="1"/>
</dbReference>
<dbReference type="CDD" id="cd03506">
    <property type="entry name" value="Delta6-FADS-like"/>
    <property type="match status" value="1"/>
</dbReference>
<keyword evidence="8" id="KW-0560">Oxidoreductase</keyword>
<comment type="caution">
    <text evidence="14">The sequence shown here is derived from an EMBL/GenBank/DDBJ whole genome shotgun (WGS) entry which is preliminary data.</text>
</comment>
<proteinExistence type="inferred from homology"/>
<keyword evidence="15" id="KW-1185">Reference proteome</keyword>
<keyword evidence="10" id="KW-0443">Lipid metabolism</keyword>
<reference evidence="14" key="1">
    <citation type="submission" date="2021-03" db="EMBL/GenBank/DDBJ databases">
        <authorList>
            <person name="Li Z."/>
            <person name="Yang C."/>
        </authorList>
    </citation>
    <scope>NUCLEOTIDE SEQUENCE</scope>
    <source>
        <strain evidence="14">Dzin_1.0</strain>
        <tissue evidence="14">Leaf</tissue>
    </source>
</reference>
<keyword evidence="5 12" id="KW-0812">Transmembrane</keyword>
<dbReference type="Proteomes" id="UP001085076">
    <property type="component" value="Miscellaneous, Linkage group lg05"/>
</dbReference>
<dbReference type="PRINTS" id="PR00363">
    <property type="entry name" value="CYTOCHROMEB5"/>
</dbReference>
<dbReference type="SUPFAM" id="SSF55856">
    <property type="entry name" value="Cytochrome b5-like heme/steroid binding domain"/>
    <property type="match status" value="1"/>
</dbReference>
<evidence type="ECO:0000256" key="12">
    <source>
        <dbReference type="SAM" id="Phobius"/>
    </source>
</evidence>
<accession>A0A9D5CEZ0</accession>
<dbReference type="GO" id="GO:0016020">
    <property type="term" value="C:membrane"/>
    <property type="evidence" value="ECO:0007669"/>
    <property type="project" value="UniProtKB-SubCell"/>
</dbReference>
<feature type="domain" description="Cytochrome b5 heme-binding" evidence="13">
    <location>
        <begin position="20"/>
        <end position="95"/>
    </location>
</feature>
<evidence type="ECO:0000313" key="14">
    <source>
        <dbReference type="EMBL" id="KAJ0971498.1"/>
    </source>
</evidence>
<dbReference type="InterPro" id="IPR001199">
    <property type="entry name" value="Cyt_B5-like_heme/steroid-bd"/>
</dbReference>
<keyword evidence="11 12" id="KW-0472">Membrane</keyword>
<evidence type="ECO:0000256" key="9">
    <source>
        <dbReference type="ARBA" id="ARBA00023004"/>
    </source>
</evidence>
<keyword evidence="4" id="KW-0349">Heme</keyword>
<evidence type="ECO:0000256" key="3">
    <source>
        <dbReference type="ARBA" id="ARBA00009295"/>
    </source>
</evidence>
<keyword evidence="9" id="KW-0408">Iron</keyword>
<feature type="transmembrane region" description="Helical" evidence="12">
    <location>
        <begin position="125"/>
        <end position="145"/>
    </location>
</feature>
<dbReference type="InterPro" id="IPR036400">
    <property type="entry name" value="Cyt_B5-like_heme/steroid_sf"/>
</dbReference>
<evidence type="ECO:0000259" key="13">
    <source>
        <dbReference type="PROSITE" id="PS50255"/>
    </source>
</evidence>
<dbReference type="GO" id="GO:0016717">
    <property type="term" value="F:oxidoreductase activity, acting on paired donors, with oxidation of a pair of donors resulting in the reduction of molecular oxygen to two molecules of water"/>
    <property type="evidence" value="ECO:0007669"/>
    <property type="project" value="TreeGrafter"/>
</dbReference>
<evidence type="ECO:0000256" key="2">
    <source>
        <dbReference type="ARBA" id="ARBA00005189"/>
    </source>
</evidence>
<sequence length="363" mass="41283">MLSESGRARSLMVMVESEKRRYISTEELQKHDKPSDLWISIQGKVYDVTEWQKNHPGGERPLLNLAGQDATDAFIAFHPGVAWKQLDRFFIGYYSDYRVSEVSKDYRKLVAEFTKMGLFEKKGHGIFISVCVMICLLITAVLGVVATSNVWIHLFSGALMGFIWIQSGFIGHDSGHYQIMTSRGLNRLAQLITGNCLTGISIAWWKSTHTAHHIACNSLNFDPDLQHIPMINLFAQSIVLLALTPKVPDRWQEIVGITVFWICVYLGPPKGNDWFEKQTMGSLDIACSPWMDWFHGGLQFQVEHHLFPRLPSKVDCSISDAFGQETSTLPSLVVRRSLSLFILSDRQTWENDKFHHEEFKCGS</sequence>
<dbReference type="EMBL" id="JAGGNH010000005">
    <property type="protein sequence ID" value="KAJ0971498.1"/>
    <property type="molecule type" value="Genomic_DNA"/>
</dbReference>
<dbReference type="GO" id="GO:0046872">
    <property type="term" value="F:metal ion binding"/>
    <property type="evidence" value="ECO:0007669"/>
    <property type="project" value="UniProtKB-KW"/>
</dbReference>
<evidence type="ECO:0000256" key="11">
    <source>
        <dbReference type="ARBA" id="ARBA00023136"/>
    </source>
</evidence>
<comment type="similarity">
    <text evidence="3">Belongs to the fatty acid desaturase type 1 family.</text>
</comment>
<evidence type="ECO:0000256" key="6">
    <source>
        <dbReference type="ARBA" id="ARBA00022723"/>
    </source>
</evidence>
<gene>
    <name evidence="14" type="ORF">J5N97_019457</name>
</gene>
<reference evidence="14" key="2">
    <citation type="journal article" date="2022" name="Hortic Res">
        <title>The genome of Dioscorea zingiberensis sheds light on the biosynthesis, origin and evolution of the medicinally important diosgenin saponins.</title>
        <authorList>
            <person name="Li Y."/>
            <person name="Tan C."/>
            <person name="Li Z."/>
            <person name="Guo J."/>
            <person name="Li S."/>
            <person name="Chen X."/>
            <person name="Wang C."/>
            <person name="Dai X."/>
            <person name="Yang H."/>
            <person name="Song W."/>
            <person name="Hou L."/>
            <person name="Xu J."/>
            <person name="Tong Z."/>
            <person name="Xu A."/>
            <person name="Yuan X."/>
            <person name="Wang W."/>
            <person name="Yang Q."/>
            <person name="Chen L."/>
            <person name="Sun Z."/>
            <person name="Wang K."/>
            <person name="Pan B."/>
            <person name="Chen J."/>
            <person name="Bao Y."/>
            <person name="Liu F."/>
            <person name="Qi X."/>
            <person name="Gang D.R."/>
            <person name="Wen J."/>
            <person name="Li J."/>
        </authorList>
    </citation>
    <scope>NUCLEOTIDE SEQUENCE</scope>
    <source>
        <strain evidence="14">Dzin_1.0</strain>
    </source>
</reference>
<dbReference type="InterPro" id="IPR005804">
    <property type="entry name" value="FA_desaturase_dom"/>
</dbReference>